<dbReference type="AlphaFoldDB" id="A0A2G5B0C3"/>
<protein>
    <submittedName>
        <fullName evidence="1">Uncharacterized protein</fullName>
    </submittedName>
</protein>
<sequence length="136" mass="14605">MEIDAAVAGTSKGKKPECHTSVALDCNTEDVPMKGNLSKYSLEEFLDNYAKTIPAKAAELLALLKGNIAEFYGNPRKDGRSSCSWAALIMSWRRGPLAPVDESLVVGAVLERLAGDAKESIGDEIYDSLEALLTTV</sequence>
<dbReference type="EMBL" id="KZ303786">
    <property type="protein sequence ID" value="PIA12475.1"/>
    <property type="molecule type" value="Genomic_DNA"/>
</dbReference>
<name>A0A2G5B0C3_COERN</name>
<evidence type="ECO:0000313" key="1">
    <source>
        <dbReference type="EMBL" id="PIA12475.1"/>
    </source>
</evidence>
<organism evidence="1 2">
    <name type="scientific">Coemansia reversa (strain ATCC 12441 / NRRL 1564)</name>
    <dbReference type="NCBI Taxonomy" id="763665"/>
    <lineage>
        <taxon>Eukaryota</taxon>
        <taxon>Fungi</taxon>
        <taxon>Fungi incertae sedis</taxon>
        <taxon>Zoopagomycota</taxon>
        <taxon>Kickxellomycotina</taxon>
        <taxon>Kickxellomycetes</taxon>
        <taxon>Kickxellales</taxon>
        <taxon>Kickxellaceae</taxon>
        <taxon>Coemansia</taxon>
    </lineage>
</organism>
<proteinExistence type="predicted"/>
<dbReference type="Proteomes" id="UP000242474">
    <property type="component" value="Unassembled WGS sequence"/>
</dbReference>
<accession>A0A2G5B0C3</accession>
<gene>
    <name evidence="1" type="ORF">COEREDRAFT_12776</name>
</gene>
<evidence type="ECO:0000313" key="2">
    <source>
        <dbReference type="Proteomes" id="UP000242474"/>
    </source>
</evidence>
<reference evidence="1 2" key="1">
    <citation type="journal article" date="2015" name="Genome Biol. Evol.">
        <title>Phylogenomic analyses indicate that early fungi evolved digesting cell walls of algal ancestors of land plants.</title>
        <authorList>
            <person name="Chang Y."/>
            <person name="Wang S."/>
            <person name="Sekimoto S."/>
            <person name="Aerts A.L."/>
            <person name="Choi C."/>
            <person name="Clum A."/>
            <person name="LaButti K.M."/>
            <person name="Lindquist E.A."/>
            <person name="Yee Ngan C."/>
            <person name="Ohm R.A."/>
            <person name="Salamov A.A."/>
            <person name="Grigoriev I.V."/>
            <person name="Spatafora J.W."/>
            <person name="Berbee M.L."/>
        </authorList>
    </citation>
    <scope>NUCLEOTIDE SEQUENCE [LARGE SCALE GENOMIC DNA]</scope>
    <source>
        <strain evidence="1 2">NRRL 1564</strain>
    </source>
</reference>
<keyword evidence="2" id="KW-1185">Reference proteome</keyword>